<accession>A0A7Z0UIC1</accession>
<evidence type="ECO:0000313" key="3">
    <source>
        <dbReference type="Proteomes" id="UP000532162"/>
    </source>
</evidence>
<keyword evidence="1" id="KW-0812">Transmembrane</keyword>
<name>A0A7Z0UIC1_9HYPH</name>
<evidence type="ECO:0000313" key="2">
    <source>
        <dbReference type="EMBL" id="NZD66182.1"/>
    </source>
</evidence>
<gene>
    <name evidence="2" type="ORF">HX900_34605</name>
</gene>
<keyword evidence="1" id="KW-0472">Membrane</keyword>
<feature type="transmembrane region" description="Helical" evidence="1">
    <location>
        <begin position="66"/>
        <end position="87"/>
    </location>
</feature>
<keyword evidence="1" id="KW-1133">Transmembrane helix</keyword>
<proteinExistence type="predicted"/>
<dbReference type="AlphaFoldDB" id="A0A7Z0UIC1"/>
<comment type="caution">
    <text evidence="2">The sequence shown here is derived from an EMBL/GenBank/DDBJ whole genome shotgun (WGS) entry which is preliminary data.</text>
</comment>
<dbReference type="EMBL" id="JACCPJ010000015">
    <property type="protein sequence ID" value="NZD66182.1"/>
    <property type="molecule type" value="Genomic_DNA"/>
</dbReference>
<feature type="transmembrane region" description="Helical" evidence="1">
    <location>
        <begin position="227"/>
        <end position="245"/>
    </location>
</feature>
<protein>
    <recommendedName>
        <fullName evidence="4">SMODS and SLOG-associating 2TM effector domain-containing protein</fullName>
    </recommendedName>
</protein>
<evidence type="ECO:0008006" key="4">
    <source>
        <dbReference type="Google" id="ProtNLM"/>
    </source>
</evidence>
<sequence length="328" mass="34122">MGAAEWIGPSDGEKDKLDINAIASSLPAEASALKATLANSIVKGVDDMRRTASTEATQAKATQRRLAIAVVAGSAVAALASGLLLYGQGGADAPVSSSLVSLAKQNSVVIALLQIVSLLIATAAAGYMAGKDFGKLWTEYRREAETRRIEIFNNALALIGESPGTGDESPLRQFLEFFRRYQLDLQISYYKMAGQREDKSANRALFATSLLGGATVVLGLIGGISPALLSLSAFLGIAVPIVLSATQSWATTTGAAAKAASYQSAGKALQNLRFDLTKIEDAADAGNVADVKKFMDTVHGIMSAENGAFVGAGPLPAPPPTPRPARQR</sequence>
<evidence type="ECO:0000256" key="1">
    <source>
        <dbReference type="SAM" id="Phobius"/>
    </source>
</evidence>
<organism evidence="2 3">
    <name type="scientific">Rhizobium changzhiense</name>
    <dbReference type="NCBI Taxonomy" id="2692317"/>
    <lineage>
        <taxon>Bacteria</taxon>
        <taxon>Pseudomonadati</taxon>
        <taxon>Pseudomonadota</taxon>
        <taxon>Alphaproteobacteria</taxon>
        <taxon>Hyphomicrobiales</taxon>
        <taxon>Rhizobiaceae</taxon>
        <taxon>Rhizobium/Agrobacterium group</taxon>
        <taxon>Rhizobium</taxon>
    </lineage>
</organism>
<dbReference type="RefSeq" id="WP_180697384.1">
    <property type="nucleotide sequence ID" value="NZ_JACCPJ010000015.1"/>
</dbReference>
<reference evidence="2 3" key="1">
    <citation type="submission" date="2020-07" db="EMBL/GenBank/DDBJ databases">
        <authorList>
            <person name="Sun Q."/>
        </authorList>
    </citation>
    <scope>NUCLEOTIDE SEQUENCE [LARGE SCALE GENOMIC DNA]</scope>
    <source>
        <strain evidence="2 3">WYCCWR 11290</strain>
    </source>
</reference>
<dbReference type="Proteomes" id="UP000532162">
    <property type="component" value="Unassembled WGS sequence"/>
</dbReference>
<feature type="transmembrane region" description="Helical" evidence="1">
    <location>
        <begin position="204"/>
        <end position="221"/>
    </location>
</feature>
<feature type="transmembrane region" description="Helical" evidence="1">
    <location>
        <begin position="107"/>
        <end position="129"/>
    </location>
</feature>